<dbReference type="RefSeq" id="XP_007327363.1">
    <property type="nucleotide sequence ID" value="XM_007327301.1"/>
</dbReference>
<proteinExistence type="predicted"/>
<sequence>MIFHLHHHEDPNREVEDVDDEDLEIDGVGLGVDDGIYGDDKDDIDDDADDTGGVASEGEEGNRSCPSHIPSRPLPRWLMDPFEAAIDESKLRDAHGLPPLYQKSTFWFPTPATYFLLRSHTRVLPQTLYNPKLFLWDPLALYKIPCPRCKKLLNRHSHIRRPRRCVDLNTTFWIIGYRYRCRHCTNPQTGRQTVTYRSWDSRILESLPPELAAEFPACLSYRSGMSKQLFELMRSTFQNGIGSGQFADLLRVQHLLAYDGLQLQYLNHLVTRQESLDHWMGVTYTPFLPFNDLSPQGRHGYTPSSAWLRDMYDSYIELHQKEFYQHMSMLTGEICAIDHSHKVTKHVARVEGEQVFTALLTVTNEKGEIRICNFVATKSHSQFEDALTRMRTSLNLYGHCQPLLFYTDNMADKHLLERSFPSLCKNVTPLEKYANYDPLEIPVDVQVLIKDSTQSIDLAISTILDDIPVDHGEIFVGFDMEWNVELSPQGFIRSKGKAAIIQIAYKKRIYILQISEILSSNKLPPQLELFLAHSRIRKVGRLVGGDLSNLQKACNKPVGTFSGALDIAKMAKERHVISNIANTGLGDLTAIVLKKRLNKNTPLRTSQLWENRELSDEQITYAALDAYASLLIYEDLMNNYMLPSPLPVSTLPLMPVLLYTANLQNVVAEGVISTNPSSATCNGVDMSPIHVVVDVLRVLVPGVLVSLHHNRSLEAFGPPPFSIVCLRHHLRIYSPTPSHTDSSASILTPSNPLETQISQLSPSELLNEPDNETISVRDLLNSDVSGPEQEIPSLPNHFEMLDFANDQLGPVEQVLGVIEDTNEWDTSIHSRVLKDIWHMFHMIYLPTTHGLRKQFTRELRDVVFIPDKRDRELIDAWGATQSPPVSYMRLRNSSPEWIRKRCRHTVPPPHILYPLVRKVFCTYGPLVDPVTKQRLFSGKSQWKMAQNILDLIRKGFMSDPPGIPLYTQVGIDKKTGLPMYRCARGTNATEGGVHTHIRSRLPKFGVSIRHVQASLLDFTLRHNLLVGTYNSTGKHYHGHFSIWTTNRIQELLLKLTDMFTTPMQLDGWTNGNMYIPTSEVIGILPIPRDICDASAMAPFHAPSDEKKKYSFMAKMQNTRKAVLPIHTSDERELFHALMETNPAFSPKSGDPKWNRAVVVWNGYADQQKEVYYKLVEHLNAYYNKWKSLLHVKEALSLTSDIRLPLARLIHNPGRSSIVPPVPTMQLKQHQVTKGHLDATSTESSESTRATSSRSRNQTLFPDSITQNQQALPPAPATTRTTAEFTIEQKINFFNTITSSGQAVFKSLEPYACLDATKDSSARYPPPKCHPDTRLKIRERLMRWLVYEYDEWKMLWVRGSAGTGKSAVAQSFADSCEEKEILGASYFFSRTTGRDKLETVVPTLVSQLATKVPEYHYLIEQCLAKDQLLLRNSPPVQFRKLIVEPFATLQRERPRKPIVVILDGLDECQGANAQRDILDMITNAVRKNPDLPLRWLIFSRPEAHLKSAFSPMSECGREELIIDTECRENVERYVKDRLVKIKAAYNDMIPADWPPQNKLQRLLDAVSGLFIFASTCLNYIDDPEEADPISQFDSLLSFLRRSQGVVSRNPLAALDLLYSRILQNIPPDVFETTRKILAYMCYRSEFDRSHRLNSAQALSNFLRLDQRAFYKAMRGLYSAMGVPEPGDAAETQLQFYHASFQDFLLDPNRSGRFVIGEYKAQVIILQSLIYWIDVDATHFHTLDGWHFDEEHKHGSSLPGLTWESEENSLGLSISITQSLTLALYRDILEMQWDGVDDGLLSQLSNVDFRYWMYEDPFFIAILCRLDPSTSIVRVEPSSPTDYQLLKYFNLVIGNGVAKPARFPLRISELRLVRAQCDQEPTEAQISQYRDFLDEIKWNEEEAALAMVCYEIEFISVVIGSFNLEQNANWNDILRGITTSDSQSQFQTLANVVLELLCLSASSIIPEASGHERFSTPDPPFPSLFNTLAWISMSLHVQSIVDRTKNWVLRRLTQSTATRREEKKGLFYKAHDFNVNNANFIEADTYITKVTQVISSGKAVFELLEPYTCLDAAQDSSARYPPPRCHPGTRLKIRDRLMDWLCGDGVGWKMLWVRGFAGTGKSAVAQSFAESCDEKGRLGGSYFFSRTTGRNKLETVVPTLVSQLAACVPEYHSLIERRLARNPFLLRKSPPLQFRKLIVEPFAILQRQRPLEPIAIILDGLDECEGADAQLEILEMITNALRTNPDLPLRWLICSRPEPHLKDAFSKLTVCGREELIIDATCREDVEKYTRERITQIKDRFRKFTPTDWPPRAQLEELLDIISGLFVFASSCLNFIGDPKEADPKSQLDSLLNFMRRSKDVRSRNPLEALDLLYSRILENVPPTAFKAASQILAYMCYKNTIDEVGRLDSVQVLCNFLRLDQHTFYKAVHGLYSVMSIPEPEDAARLRLRFHHTSFQDFLLDPIRSGKFFVSKQMALMDIIESLPGLPWASEDSQRSLSESITTFLDCGLVSVDIDEQNRVDVGLLSRLSDVDFRYWDAENVVRFAKYCRLDPSTSIIRIEPSSAMDHQLLEHFNIVIKYGIAKPSVFPLRSGFHGGIWIREYFFIGHGLKSIIVWRTQSPTSRWCFHSLRCDEAPTEAQISEYEDYLQGIEWDEEEAALEINTWLLKRKSPSAVASIRGDEKQNPGLFSKAHDFTINGGQFTSTETKNYINEMNTTYVNNVIANRSAVFELLEPYACLDATKDSSARYPPPKCHPGTRSKIRDKLMNWLCGDDLGWKMLWLRGFAGTGKSAVAQSFAESCDDGEMLGGSYFFSRTTGRNKLKTVVPTIVYQLAICIPEYHSLVERQLAKNPLLLRNSPPVQFRKLIVEPFATLQRQCSLKPVVVILDGLDECEGEDAQLEILEMITNSLRTNPDLPLRWLIISRPEAHLKDAFLKLTNCGREELIIDAECRDDVEKYTRERISQIKDRFQKLIAPGWPPENQVVELLEAVSGLFVLASTCLNYIGDPEEADPHSQLDDLLTFLRRSQEILSRNPLAALDLLYSRILENISPIVFETSWRIMAHMSHKGKIDERDHLNSARTLCNFLRLEQRAFYKALRGLHSVLIVPDPDDATRFQVKFHHVSFQDFLLDRNRCGRFVIDKRKALVDIIKSGISWADADMMHFHTEDAWVSDYTHNHDSLPGLTWASDDNAKLVSKSILLFFEGGLFLPRDEMPLDAPNEDLLSHLSDVDFRFWAAGNEPSTSLVRTEPSSPTDYKLLEYFNILTNNGIAKPAKFPLRNDFPEGEWVREYFIIGHGLKSVILWRTESPISGYQAAYSLRCDKEPSEEQMSAYQEYLQNIRWDEEAAKLEMK</sequence>
<evidence type="ECO:0000259" key="3">
    <source>
        <dbReference type="PROSITE" id="PS50837"/>
    </source>
</evidence>
<reference evidence="5" key="1">
    <citation type="journal article" date="2012" name="Proc. Natl. Acad. Sci. U.S.A.">
        <title>Genome sequence of the button mushroom Agaricus bisporus reveals mechanisms governing adaptation to a humic-rich ecological niche.</title>
        <authorList>
            <person name="Morin E."/>
            <person name="Kohler A."/>
            <person name="Baker A.R."/>
            <person name="Foulongne-Oriol M."/>
            <person name="Lombard V."/>
            <person name="Nagy L.G."/>
            <person name="Ohm R.A."/>
            <person name="Patyshakuliyeva A."/>
            <person name="Brun A."/>
            <person name="Aerts A.L."/>
            <person name="Bailey A.M."/>
            <person name="Billette C."/>
            <person name="Coutinho P.M."/>
            <person name="Deakin G."/>
            <person name="Doddapaneni H."/>
            <person name="Floudas D."/>
            <person name="Grimwood J."/>
            <person name="Hilden K."/>
            <person name="Kuees U."/>
            <person name="LaButti K.M."/>
            <person name="Lapidus A."/>
            <person name="Lindquist E.A."/>
            <person name="Lucas S.M."/>
            <person name="Murat C."/>
            <person name="Riley R.W."/>
            <person name="Salamov A.A."/>
            <person name="Schmutz J."/>
            <person name="Subramanian V."/>
            <person name="Woesten H.A.B."/>
            <person name="Xu J."/>
            <person name="Eastwood D.C."/>
            <person name="Foster G.D."/>
            <person name="Sonnenberg A.S."/>
            <person name="Cullen D."/>
            <person name="de Vries R.P."/>
            <person name="Lundell T."/>
            <person name="Hibbett D.S."/>
            <person name="Henrissat B."/>
            <person name="Burton K.S."/>
            <person name="Kerrigan R.W."/>
            <person name="Challen M.P."/>
            <person name="Grigoriev I.V."/>
            <person name="Martin F."/>
        </authorList>
    </citation>
    <scope>NUCLEOTIDE SEQUENCE [LARGE SCALE GENOMIC DNA]</scope>
    <source>
        <strain evidence="5">JB137-S8 / ATCC MYA-4627 / FGSC 10392</strain>
    </source>
</reference>
<dbReference type="GO" id="GO:0006139">
    <property type="term" value="P:nucleobase-containing compound metabolic process"/>
    <property type="evidence" value="ECO:0007669"/>
    <property type="project" value="InterPro"/>
</dbReference>
<dbReference type="InterPro" id="IPR036397">
    <property type="entry name" value="RNaseH_sf"/>
</dbReference>
<dbReference type="InterPro" id="IPR056884">
    <property type="entry name" value="NPHP3-like_N"/>
</dbReference>
<feature type="region of interest" description="Disordered" evidence="2">
    <location>
        <begin position="1"/>
        <end position="72"/>
    </location>
</feature>
<dbReference type="Proteomes" id="UP000008493">
    <property type="component" value="Unassembled WGS sequence"/>
</dbReference>
<dbReference type="Pfam" id="PF20499">
    <property type="entry name" value="DUF6729"/>
    <property type="match status" value="1"/>
</dbReference>
<organism evidence="4 5">
    <name type="scientific">Agaricus bisporus var. burnettii (strain JB137-S8 / ATCC MYA-4627 / FGSC 10392)</name>
    <name type="common">White button mushroom</name>
    <dbReference type="NCBI Taxonomy" id="597362"/>
    <lineage>
        <taxon>Eukaryota</taxon>
        <taxon>Fungi</taxon>
        <taxon>Dikarya</taxon>
        <taxon>Basidiomycota</taxon>
        <taxon>Agaricomycotina</taxon>
        <taxon>Agaricomycetes</taxon>
        <taxon>Agaricomycetidae</taxon>
        <taxon>Agaricales</taxon>
        <taxon>Agaricineae</taxon>
        <taxon>Agaricaceae</taxon>
        <taxon>Agaricus</taxon>
    </lineage>
</organism>
<dbReference type="InterPro" id="IPR007111">
    <property type="entry name" value="NACHT_NTPase"/>
</dbReference>
<name>K5XE21_AGABU</name>
<feature type="compositionally biased region" description="Low complexity" evidence="2">
    <location>
        <begin position="1265"/>
        <end position="1278"/>
    </location>
</feature>
<feature type="region of interest" description="Disordered" evidence="2">
    <location>
        <begin position="1214"/>
        <end position="1278"/>
    </location>
</feature>
<gene>
    <name evidence="4" type="ORF">AGABI1DRAFT_125822</name>
</gene>
<dbReference type="Gene3D" id="3.30.420.10">
    <property type="entry name" value="Ribonuclease H-like superfamily/Ribonuclease H"/>
    <property type="match status" value="1"/>
</dbReference>
<dbReference type="InParanoid" id="K5XE21"/>
<dbReference type="STRING" id="597362.K5XE21"/>
<dbReference type="InterPro" id="IPR012337">
    <property type="entry name" value="RNaseH-like_sf"/>
</dbReference>
<dbReference type="Pfam" id="PF24883">
    <property type="entry name" value="NPHP3_N"/>
    <property type="match status" value="3"/>
</dbReference>
<protein>
    <recommendedName>
        <fullName evidence="3">NACHT domain-containing protein</fullName>
    </recommendedName>
</protein>
<dbReference type="PANTHER" id="PTHR10039">
    <property type="entry name" value="AMELOGENIN"/>
    <property type="match status" value="1"/>
</dbReference>
<feature type="domain" description="NACHT" evidence="3">
    <location>
        <begin position="1352"/>
        <end position="1502"/>
    </location>
</feature>
<dbReference type="Pfam" id="PF01612">
    <property type="entry name" value="DNA_pol_A_exo1"/>
    <property type="match status" value="1"/>
</dbReference>
<dbReference type="SUPFAM" id="SSF52540">
    <property type="entry name" value="P-loop containing nucleoside triphosphate hydrolases"/>
    <property type="match status" value="3"/>
</dbReference>
<evidence type="ECO:0000313" key="4">
    <source>
        <dbReference type="EMBL" id="EKM81437.1"/>
    </source>
</evidence>
<dbReference type="GO" id="GO:0003676">
    <property type="term" value="F:nucleic acid binding"/>
    <property type="evidence" value="ECO:0007669"/>
    <property type="project" value="InterPro"/>
</dbReference>
<dbReference type="InterPro" id="IPR002562">
    <property type="entry name" value="3'-5'_exonuclease_dom"/>
</dbReference>
<dbReference type="InterPro" id="IPR027417">
    <property type="entry name" value="P-loop_NTPase"/>
</dbReference>
<dbReference type="PROSITE" id="PS50837">
    <property type="entry name" value="NACHT"/>
    <property type="match status" value="1"/>
</dbReference>
<dbReference type="CDD" id="cd06141">
    <property type="entry name" value="WRN_exo"/>
    <property type="match status" value="1"/>
</dbReference>
<dbReference type="OrthoDB" id="1920326at2759"/>
<dbReference type="EMBL" id="JH971387">
    <property type="protein sequence ID" value="EKM81437.1"/>
    <property type="molecule type" value="Genomic_DNA"/>
</dbReference>
<dbReference type="HOGENOM" id="CLU_225096_0_0_1"/>
<dbReference type="GeneID" id="18826384"/>
<feature type="compositionally biased region" description="Acidic residues" evidence="2">
    <location>
        <begin position="36"/>
        <end position="50"/>
    </location>
</feature>
<feature type="compositionally biased region" description="Acidic residues" evidence="2">
    <location>
        <begin position="16"/>
        <end position="25"/>
    </location>
</feature>
<dbReference type="PANTHER" id="PTHR10039:SF17">
    <property type="entry name" value="FUNGAL STAND N-TERMINAL GOODBYE DOMAIN-CONTAINING PROTEIN-RELATED"/>
    <property type="match status" value="1"/>
</dbReference>
<dbReference type="SUPFAM" id="SSF53098">
    <property type="entry name" value="Ribonuclease H-like"/>
    <property type="match status" value="1"/>
</dbReference>
<evidence type="ECO:0000313" key="5">
    <source>
        <dbReference type="Proteomes" id="UP000008493"/>
    </source>
</evidence>
<keyword evidence="5" id="KW-1185">Reference proteome</keyword>
<evidence type="ECO:0000256" key="1">
    <source>
        <dbReference type="ARBA" id="ARBA00022737"/>
    </source>
</evidence>
<feature type="compositionally biased region" description="Low complexity" evidence="2">
    <location>
        <begin position="1238"/>
        <end position="1255"/>
    </location>
</feature>
<keyword evidence="1" id="KW-0677">Repeat</keyword>
<dbReference type="GO" id="GO:0008408">
    <property type="term" value="F:3'-5' exonuclease activity"/>
    <property type="evidence" value="ECO:0007669"/>
    <property type="project" value="InterPro"/>
</dbReference>
<dbReference type="eggNOG" id="KOG4373">
    <property type="taxonomic scope" value="Eukaryota"/>
</dbReference>
<dbReference type="Gene3D" id="3.40.50.300">
    <property type="entry name" value="P-loop containing nucleotide triphosphate hydrolases"/>
    <property type="match status" value="2"/>
</dbReference>
<dbReference type="InterPro" id="IPR046616">
    <property type="entry name" value="DUF6729"/>
</dbReference>
<accession>K5XE21</accession>
<evidence type="ECO:0000256" key="2">
    <source>
        <dbReference type="SAM" id="MobiDB-lite"/>
    </source>
</evidence>